<reference evidence="1" key="2">
    <citation type="submission" date="2021-03" db="UniProtKB">
        <authorList>
            <consortium name="EnsemblPlants"/>
        </authorList>
    </citation>
    <scope>IDENTIFICATION</scope>
</reference>
<accession>A0A803MSC8</accession>
<dbReference type="AlphaFoldDB" id="A0A803MSC8"/>
<organism evidence="1 2">
    <name type="scientific">Chenopodium quinoa</name>
    <name type="common">Quinoa</name>
    <dbReference type="NCBI Taxonomy" id="63459"/>
    <lineage>
        <taxon>Eukaryota</taxon>
        <taxon>Viridiplantae</taxon>
        <taxon>Streptophyta</taxon>
        <taxon>Embryophyta</taxon>
        <taxon>Tracheophyta</taxon>
        <taxon>Spermatophyta</taxon>
        <taxon>Magnoliopsida</taxon>
        <taxon>eudicotyledons</taxon>
        <taxon>Gunneridae</taxon>
        <taxon>Pentapetalae</taxon>
        <taxon>Caryophyllales</taxon>
        <taxon>Chenopodiaceae</taxon>
        <taxon>Chenopodioideae</taxon>
        <taxon>Atripliceae</taxon>
        <taxon>Chenopodium</taxon>
    </lineage>
</organism>
<dbReference type="PANTHER" id="PTHR33223">
    <property type="entry name" value="CCHC-TYPE DOMAIN-CONTAINING PROTEIN"/>
    <property type="match status" value="1"/>
</dbReference>
<dbReference type="PANTHER" id="PTHR33223:SF10">
    <property type="entry name" value="AMINOTRANSFERASE-LIKE PLANT MOBILE DOMAIN-CONTAINING PROTEIN"/>
    <property type="match status" value="1"/>
</dbReference>
<dbReference type="Proteomes" id="UP000596660">
    <property type="component" value="Unplaced"/>
</dbReference>
<dbReference type="EnsemblPlants" id="AUR62034469-RA">
    <property type="protein sequence ID" value="AUR62034469-RA:cds"/>
    <property type="gene ID" value="AUR62034469"/>
</dbReference>
<proteinExistence type="predicted"/>
<reference evidence="1" key="1">
    <citation type="journal article" date="2017" name="Nature">
        <title>The genome of Chenopodium quinoa.</title>
        <authorList>
            <person name="Jarvis D.E."/>
            <person name="Ho Y.S."/>
            <person name="Lightfoot D.J."/>
            <person name="Schmoeckel S.M."/>
            <person name="Li B."/>
            <person name="Borm T.J.A."/>
            <person name="Ohyanagi H."/>
            <person name="Mineta K."/>
            <person name="Michell C.T."/>
            <person name="Saber N."/>
            <person name="Kharbatia N.M."/>
            <person name="Rupper R.R."/>
            <person name="Sharp A.R."/>
            <person name="Dally N."/>
            <person name="Boughton B.A."/>
            <person name="Woo Y.H."/>
            <person name="Gao G."/>
            <person name="Schijlen E.G.W.M."/>
            <person name="Guo X."/>
            <person name="Momin A.A."/>
            <person name="Negrao S."/>
            <person name="Al-Babili S."/>
            <person name="Gehring C."/>
            <person name="Roessner U."/>
            <person name="Jung C."/>
            <person name="Murphy K."/>
            <person name="Arold S.T."/>
            <person name="Gojobori T."/>
            <person name="van der Linden C.G."/>
            <person name="van Loo E.N."/>
            <person name="Jellen E.N."/>
            <person name="Maughan P.J."/>
            <person name="Tester M."/>
        </authorList>
    </citation>
    <scope>NUCLEOTIDE SEQUENCE [LARGE SCALE GENOMIC DNA]</scope>
    <source>
        <strain evidence="1">cv. PI 614886</strain>
    </source>
</reference>
<evidence type="ECO:0000313" key="2">
    <source>
        <dbReference type="Proteomes" id="UP000596660"/>
    </source>
</evidence>
<name>A0A803MSC8_CHEQI</name>
<protein>
    <recommendedName>
        <fullName evidence="3">Retrotransposon gag domain-containing protein</fullName>
    </recommendedName>
</protein>
<sequence length="109" mass="12026">GTSRQSDFHSAQAVPNLPFVPQQQYFMQPPPFGGPAAKNVQLKNVLVGAYDGTTNPEDHLMAFTNLMYLQGLDDPTWCKCFPATLKGIAQQWFGNLPTGCVNSFRTLAY</sequence>
<dbReference type="Gramene" id="AUR62034469-RA">
    <property type="protein sequence ID" value="AUR62034469-RA:cds"/>
    <property type="gene ID" value="AUR62034469"/>
</dbReference>
<evidence type="ECO:0000313" key="1">
    <source>
        <dbReference type="EnsemblPlants" id="AUR62034469-RA:cds"/>
    </source>
</evidence>
<evidence type="ECO:0008006" key="3">
    <source>
        <dbReference type="Google" id="ProtNLM"/>
    </source>
</evidence>
<keyword evidence="2" id="KW-1185">Reference proteome</keyword>